<accession>A0A149TXY2</accession>
<dbReference type="EMBL" id="LHZT01000117">
    <property type="protein sequence ID" value="KXV58021.1"/>
    <property type="molecule type" value="Genomic_DNA"/>
</dbReference>
<dbReference type="AlphaFoldDB" id="A0A149TXY2"/>
<evidence type="ECO:0000313" key="1">
    <source>
        <dbReference type="EMBL" id="KXV58021.1"/>
    </source>
</evidence>
<sequence length="113" mass="12324">MAMNTQVEQTASPEDANKAQITLSMLRQWGACSSGKSWFSAKFPQGAEYGETMTALYADKKYDDARWLAQNVFDKAFSKEIVISDVNSLIALTKQESGEEHSSGYGARIGSSG</sequence>
<dbReference type="PATRIC" id="fig|104102.12.peg.2309"/>
<feature type="non-terminal residue" evidence="1">
    <location>
        <position position="113"/>
    </location>
</feature>
<proteinExistence type="predicted"/>
<gene>
    <name evidence="1" type="ORF">AD947_07500</name>
</gene>
<comment type="caution">
    <text evidence="1">The sequence shown here is derived from an EMBL/GenBank/DDBJ whole genome shotgun (WGS) entry which is preliminary data.</text>
</comment>
<reference evidence="1 2" key="1">
    <citation type="submission" date="2015-06" db="EMBL/GenBank/DDBJ databases">
        <title>Improved classification and identification of acetic acid bacteria using matrix-assisted laser desorption/ionization time-of-flight mass spectrometry; Gluconobacter nephelii and Gluconobacter uchimurae are later heterotypic synonyms of Gluconobacter japonicus and Gluconobacter oxydans, respectively.</title>
        <authorList>
            <person name="Li L."/>
            <person name="Cleenwerck I."/>
            <person name="De Vuyst L."/>
            <person name="Vandamme P."/>
        </authorList>
    </citation>
    <scope>NUCLEOTIDE SEQUENCE [LARGE SCALE GENOMIC DNA]</scope>
    <source>
        <strain evidence="1 2">LMG 1663</strain>
    </source>
</reference>
<dbReference type="Proteomes" id="UP000075411">
    <property type="component" value="Unassembled WGS sequence"/>
</dbReference>
<evidence type="ECO:0000313" key="2">
    <source>
        <dbReference type="Proteomes" id="UP000075411"/>
    </source>
</evidence>
<protein>
    <submittedName>
        <fullName evidence="1">Uncharacterized protein</fullName>
    </submittedName>
</protein>
<organism evidence="1 2">
    <name type="scientific">Acetobacter tropicalis</name>
    <dbReference type="NCBI Taxonomy" id="104102"/>
    <lineage>
        <taxon>Bacteria</taxon>
        <taxon>Pseudomonadati</taxon>
        <taxon>Pseudomonadota</taxon>
        <taxon>Alphaproteobacteria</taxon>
        <taxon>Acetobacterales</taxon>
        <taxon>Acetobacteraceae</taxon>
        <taxon>Acetobacter</taxon>
    </lineage>
</organism>
<name>A0A149TXY2_9PROT</name>